<feature type="region of interest" description="Disordered" evidence="1">
    <location>
        <begin position="1"/>
        <end position="29"/>
    </location>
</feature>
<sequence length="96" mass="10930">MHTRRRIKAIHESGNQAGGEGISRTRPIDDIHGESFDTGHICFVGDNSARFSHGNDRRATTRLAQSLRLAHGIRLARKLPSLVIVWREEIDLRQHR</sequence>
<evidence type="ECO:0000256" key="1">
    <source>
        <dbReference type="SAM" id="MobiDB-lite"/>
    </source>
</evidence>
<dbReference type="AlphaFoldDB" id="A0A382PSB3"/>
<organism evidence="2">
    <name type="scientific">marine metagenome</name>
    <dbReference type="NCBI Taxonomy" id="408172"/>
    <lineage>
        <taxon>unclassified sequences</taxon>
        <taxon>metagenomes</taxon>
        <taxon>ecological metagenomes</taxon>
    </lineage>
</organism>
<name>A0A382PSB3_9ZZZZ</name>
<gene>
    <name evidence="2" type="ORF">METZ01_LOCUS329078</name>
</gene>
<accession>A0A382PSB3</accession>
<reference evidence="2" key="1">
    <citation type="submission" date="2018-05" db="EMBL/GenBank/DDBJ databases">
        <authorList>
            <person name="Lanie J.A."/>
            <person name="Ng W.-L."/>
            <person name="Kazmierczak K.M."/>
            <person name="Andrzejewski T.M."/>
            <person name="Davidsen T.M."/>
            <person name="Wayne K.J."/>
            <person name="Tettelin H."/>
            <person name="Glass J.I."/>
            <person name="Rusch D."/>
            <person name="Podicherti R."/>
            <person name="Tsui H.-C.T."/>
            <person name="Winkler M.E."/>
        </authorList>
    </citation>
    <scope>NUCLEOTIDE SEQUENCE</scope>
</reference>
<dbReference type="EMBL" id="UINC01109416">
    <property type="protein sequence ID" value="SVC76224.1"/>
    <property type="molecule type" value="Genomic_DNA"/>
</dbReference>
<protein>
    <submittedName>
        <fullName evidence="2">Uncharacterized protein</fullName>
    </submittedName>
</protein>
<proteinExistence type="predicted"/>
<evidence type="ECO:0000313" key="2">
    <source>
        <dbReference type="EMBL" id="SVC76224.1"/>
    </source>
</evidence>